<dbReference type="PROSITE" id="PS50003">
    <property type="entry name" value="PH_DOMAIN"/>
    <property type="match status" value="1"/>
</dbReference>
<organism evidence="2 3">
    <name type="scientific">Stentor coeruleus</name>
    <dbReference type="NCBI Taxonomy" id="5963"/>
    <lineage>
        <taxon>Eukaryota</taxon>
        <taxon>Sar</taxon>
        <taxon>Alveolata</taxon>
        <taxon>Ciliophora</taxon>
        <taxon>Postciliodesmatophora</taxon>
        <taxon>Heterotrichea</taxon>
        <taxon>Heterotrichida</taxon>
        <taxon>Stentoridae</taxon>
        <taxon>Stentor</taxon>
    </lineage>
</organism>
<protein>
    <recommendedName>
        <fullName evidence="1">PH domain-containing protein</fullName>
    </recommendedName>
</protein>
<dbReference type="Proteomes" id="UP000187209">
    <property type="component" value="Unassembled WGS sequence"/>
</dbReference>
<accession>A0A1R2ALJ0</accession>
<keyword evidence="3" id="KW-1185">Reference proteome</keyword>
<dbReference type="Pfam" id="PF00169">
    <property type="entry name" value="PH"/>
    <property type="match status" value="1"/>
</dbReference>
<reference evidence="2 3" key="1">
    <citation type="submission" date="2016-11" db="EMBL/GenBank/DDBJ databases">
        <title>The macronuclear genome of Stentor coeruleus: a giant cell with tiny introns.</title>
        <authorList>
            <person name="Slabodnick M."/>
            <person name="Ruby J.G."/>
            <person name="Reiff S.B."/>
            <person name="Swart E.C."/>
            <person name="Gosai S."/>
            <person name="Prabakaran S."/>
            <person name="Witkowska E."/>
            <person name="Larue G.E."/>
            <person name="Fisher S."/>
            <person name="Freeman R.M."/>
            <person name="Gunawardena J."/>
            <person name="Chu W."/>
            <person name="Stover N.A."/>
            <person name="Gregory B.D."/>
            <person name="Nowacki M."/>
            <person name="Derisi J."/>
            <person name="Roy S.W."/>
            <person name="Marshall W.F."/>
            <person name="Sood P."/>
        </authorList>
    </citation>
    <scope>NUCLEOTIDE SEQUENCE [LARGE SCALE GENOMIC DNA]</scope>
    <source>
        <strain evidence="2">WM001</strain>
    </source>
</reference>
<comment type="caution">
    <text evidence="2">The sequence shown here is derived from an EMBL/GenBank/DDBJ whole genome shotgun (WGS) entry which is preliminary data.</text>
</comment>
<dbReference type="AlphaFoldDB" id="A0A1R2ALJ0"/>
<proteinExistence type="predicted"/>
<dbReference type="InterPro" id="IPR011993">
    <property type="entry name" value="PH-like_dom_sf"/>
</dbReference>
<dbReference type="InterPro" id="IPR001849">
    <property type="entry name" value="PH_domain"/>
</dbReference>
<evidence type="ECO:0000313" key="2">
    <source>
        <dbReference type="EMBL" id="OMJ65387.1"/>
    </source>
</evidence>
<evidence type="ECO:0000259" key="1">
    <source>
        <dbReference type="PROSITE" id="PS50003"/>
    </source>
</evidence>
<name>A0A1R2ALJ0_9CILI</name>
<gene>
    <name evidence="2" type="ORF">SteCoe_38320</name>
</gene>
<dbReference type="SMART" id="SM00233">
    <property type="entry name" value="PH"/>
    <property type="match status" value="1"/>
</dbReference>
<feature type="domain" description="PH" evidence="1">
    <location>
        <begin position="40"/>
        <end position="145"/>
    </location>
</feature>
<dbReference type="SUPFAM" id="SSF50729">
    <property type="entry name" value="PH domain-like"/>
    <property type="match status" value="1"/>
</dbReference>
<sequence>MKRARSYSFDDTMYPQSYSENEEDALELEIRTKIEERKGRKSKEGFIHVKEETWLGMCCGIFNSSWQKRYAKLCNEKLSIKIHSESPDVSAIYLKNSSVKITDLVGHNGKHNCLVITNSSREILVSLEDSDELKAWMLALSYSIETLEKQSNYFNF</sequence>
<evidence type="ECO:0000313" key="3">
    <source>
        <dbReference type="Proteomes" id="UP000187209"/>
    </source>
</evidence>
<dbReference type="Gene3D" id="2.30.29.30">
    <property type="entry name" value="Pleckstrin-homology domain (PH domain)/Phosphotyrosine-binding domain (PTB)"/>
    <property type="match status" value="1"/>
</dbReference>
<dbReference type="EMBL" id="MPUH01002172">
    <property type="protein sequence ID" value="OMJ65387.1"/>
    <property type="molecule type" value="Genomic_DNA"/>
</dbReference>